<dbReference type="Gene3D" id="1.10.287.470">
    <property type="entry name" value="Helix hairpin bin"/>
    <property type="match status" value="1"/>
</dbReference>
<name>A0A0M3AIX4_9SPHN</name>
<evidence type="ECO:0000259" key="2">
    <source>
        <dbReference type="Pfam" id="PF25917"/>
    </source>
</evidence>
<evidence type="ECO:0000313" key="3">
    <source>
        <dbReference type="EMBL" id="KKW90042.1"/>
    </source>
</evidence>
<accession>A0A0M3AIX4</accession>
<dbReference type="PANTHER" id="PTHR30386">
    <property type="entry name" value="MEMBRANE FUSION SUBUNIT OF EMRAB-TOLC MULTIDRUG EFFLUX PUMP"/>
    <property type="match status" value="1"/>
</dbReference>
<feature type="compositionally biased region" description="Basic and acidic residues" evidence="1">
    <location>
        <begin position="1"/>
        <end position="22"/>
    </location>
</feature>
<dbReference type="AlphaFoldDB" id="A0A0M3AIX4"/>
<dbReference type="GO" id="GO:0055085">
    <property type="term" value="P:transmembrane transport"/>
    <property type="evidence" value="ECO:0007669"/>
    <property type="project" value="InterPro"/>
</dbReference>
<feature type="region of interest" description="Disordered" evidence="1">
    <location>
        <begin position="1"/>
        <end position="34"/>
    </location>
</feature>
<keyword evidence="4" id="KW-1185">Reference proteome</keyword>
<dbReference type="Gene3D" id="2.40.30.170">
    <property type="match status" value="1"/>
</dbReference>
<protein>
    <submittedName>
        <fullName evidence="3">Transporter</fullName>
    </submittedName>
</protein>
<dbReference type="PRINTS" id="PR01490">
    <property type="entry name" value="RTXTOXIND"/>
</dbReference>
<proteinExistence type="predicted"/>
<organism evidence="3 4">
    <name type="scientific">Sphingobium chungbukense</name>
    <dbReference type="NCBI Taxonomy" id="56193"/>
    <lineage>
        <taxon>Bacteria</taxon>
        <taxon>Pseudomonadati</taxon>
        <taxon>Pseudomonadota</taxon>
        <taxon>Alphaproteobacteria</taxon>
        <taxon>Sphingomonadales</taxon>
        <taxon>Sphingomonadaceae</taxon>
        <taxon>Sphingobium</taxon>
    </lineage>
</organism>
<dbReference type="STRING" id="56193.YP76_21570"/>
<sequence>MRTDTIENRVIELEERPDRPEASHQAGPPAPAEPRVPRVVLMSAAAVAVALGGTAWLTSRPSAESTDDAYIAADTTSVAPKIRGLVEAVLVRDNQTVHRGDPLVRIDPEEFDARVVSAQADLAGADAAVADARAALISLHAEERLATANIAATRTAIRATDAEAGRSDVDRRRYEALVATGAVARAEADRYRTAAIGARQGAARARADLIVAERQAGVTSARRGTLDAALAKAVAQRRRAAAAFDLARQDQRHTLVRAPINGVVGNRQARVGDYVQAGSRLLSLVPLHDLYVIANFKETQTRDMRIGQPVSIDVDALRGNALKGHVESFAPGSGSSFALLPFEPGTGNFTKIVQRVPVRIRLDPDQAGLASLRPGLSVTARVRLSQ</sequence>
<evidence type="ECO:0000256" key="1">
    <source>
        <dbReference type="SAM" id="MobiDB-lite"/>
    </source>
</evidence>
<dbReference type="Proteomes" id="UP000033874">
    <property type="component" value="Unassembled WGS sequence"/>
</dbReference>
<feature type="domain" description="Multidrug resistance protein MdtA-like barrel-sandwich hybrid" evidence="2">
    <location>
        <begin position="75"/>
        <end position="280"/>
    </location>
</feature>
<dbReference type="Gene3D" id="2.40.50.100">
    <property type="match status" value="1"/>
</dbReference>
<gene>
    <name evidence="3" type="ORF">YP76_21570</name>
</gene>
<comment type="caution">
    <text evidence="3">The sequence shown here is derived from an EMBL/GenBank/DDBJ whole genome shotgun (WGS) entry which is preliminary data.</text>
</comment>
<dbReference type="EMBL" id="LBIC01000012">
    <property type="protein sequence ID" value="KKW90042.1"/>
    <property type="molecule type" value="Genomic_DNA"/>
</dbReference>
<reference evidence="3 4" key="1">
    <citation type="submission" date="2015-04" db="EMBL/GenBank/DDBJ databases">
        <title>Genome sequence of aromatic hydrocarbons-degrading Sphingobium chungbukense DJ77.</title>
        <authorList>
            <person name="Kim Y.-C."/>
            <person name="Chae J.-C."/>
        </authorList>
    </citation>
    <scope>NUCLEOTIDE SEQUENCE [LARGE SCALE GENOMIC DNA]</scope>
    <source>
        <strain evidence="3 4">DJ77</strain>
    </source>
</reference>
<dbReference type="Pfam" id="PF25917">
    <property type="entry name" value="BSH_RND"/>
    <property type="match status" value="1"/>
</dbReference>
<dbReference type="PATRIC" id="fig|56193.3.peg.4535"/>
<dbReference type="InterPro" id="IPR058625">
    <property type="entry name" value="MdtA-like_BSH"/>
</dbReference>
<dbReference type="SUPFAM" id="SSF111369">
    <property type="entry name" value="HlyD-like secretion proteins"/>
    <property type="match status" value="2"/>
</dbReference>
<dbReference type="InterPro" id="IPR050739">
    <property type="entry name" value="MFP"/>
</dbReference>
<dbReference type="PANTHER" id="PTHR30386:SF24">
    <property type="entry name" value="MULTIDRUG RESISTANCE EFFLUX PUMP"/>
    <property type="match status" value="1"/>
</dbReference>
<evidence type="ECO:0000313" key="4">
    <source>
        <dbReference type="Proteomes" id="UP000033874"/>
    </source>
</evidence>